<evidence type="ECO:0000313" key="5">
    <source>
        <dbReference type="EMBL" id="PNX89818.1"/>
    </source>
</evidence>
<comment type="caution">
    <text evidence="5">The sequence shown here is derived from an EMBL/GenBank/DDBJ whole genome shotgun (WGS) entry which is preliminary data.</text>
</comment>
<keyword evidence="3" id="KW-1133">Transmembrane helix</keyword>
<dbReference type="STRING" id="57577.A0A2K3MGA4"/>
<dbReference type="EMBL" id="ASHM01060966">
    <property type="protein sequence ID" value="PNX89818.1"/>
    <property type="molecule type" value="Genomic_DNA"/>
</dbReference>
<evidence type="ECO:0000256" key="3">
    <source>
        <dbReference type="SAM" id="Phobius"/>
    </source>
</evidence>
<dbReference type="PANTHER" id="PTHR30540">
    <property type="entry name" value="OSMOTIC STRESS POTASSIUM TRANSPORTER"/>
    <property type="match status" value="1"/>
</dbReference>
<dbReference type="GO" id="GO:0015079">
    <property type="term" value="F:potassium ion transmembrane transporter activity"/>
    <property type="evidence" value="ECO:0007669"/>
    <property type="project" value="InterPro"/>
</dbReference>
<evidence type="ECO:0000259" key="4">
    <source>
        <dbReference type="Pfam" id="PF02705"/>
    </source>
</evidence>
<dbReference type="AlphaFoldDB" id="A0A2K3MGA4"/>
<dbReference type="InterPro" id="IPR053951">
    <property type="entry name" value="K_trans_N"/>
</dbReference>
<dbReference type="InterPro" id="IPR003855">
    <property type="entry name" value="K+_transporter"/>
</dbReference>
<feature type="domain" description="K+ potassium transporter integral membrane" evidence="4">
    <location>
        <begin position="1"/>
        <end position="73"/>
    </location>
</feature>
<gene>
    <name evidence="5" type="ORF">L195_g045940</name>
</gene>
<name>A0A2K3MGA4_TRIPR</name>
<accession>A0A2K3MGA4</accession>
<dbReference type="ExpressionAtlas" id="A0A2K3MGA4">
    <property type="expression patterns" value="baseline"/>
</dbReference>
<dbReference type="PANTHER" id="PTHR30540:SF94">
    <property type="entry name" value="POTASSIUM TRANSPORTER 5"/>
    <property type="match status" value="1"/>
</dbReference>
<evidence type="ECO:0000256" key="1">
    <source>
        <dbReference type="ARBA" id="ARBA00004651"/>
    </source>
</evidence>
<keyword evidence="3" id="KW-0472">Membrane</keyword>
<comment type="subcellular location">
    <subcellularLocation>
        <location evidence="1">Cell membrane</location>
        <topology evidence="1">Multi-pass membrane protein</topology>
    </subcellularLocation>
</comment>
<reference evidence="5 6" key="1">
    <citation type="journal article" date="2014" name="Am. J. Bot.">
        <title>Genome assembly and annotation for red clover (Trifolium pratense; Fabaceae).</title>
        <authorList>
            <person name="Istvanek J."/>
            <person name="Jaros M."/>
            <person name="Krenek A."/>
            <person name="Repkova J."/>
        </authorList>
    </citation>
    <scope>NUCLEOTIDE SEQUENCE [LARGE SCALE GENOMIC DNA]</scope>
    <source>
        <strain evidence="6">cv. Tatra</strain>
        <tissue evidence="5">Young leaves</tissue>
    </source>
</reference>
<keyword evidence="3" id="KW-0812">Transmembrane</keyword>
<organism evidence="5 6">
    <name type="scientific">Trifolium pratense</name>
    <name type="common">Red clover</name>
    <dbReference type="NCBI Taxonomy" id="57577"/>
    <lineage>
        <taxon>Eukaryota</taxon>
        <taxon>Viridiplantae</taxon>
        <taxon>Streptophyta</taxon>
        <taxon>Embryophyta</taxon>
        <taxon>Tracheophyta</taxon>
        <taxon>Spermatophyta</taxon>
        <taxon>Magnoliopsida</taxon>
        <taxon>eudicotyledons</taxon>
        <taxon>Gunneridae</taxon>
        <taxon>Pentapetalae</taxon>
        <taxon>rosids</taxon>
        <taxon>fabids</taxon>
        <taxon>Fabales</taxon>
        <taxon>Fabaceae</taxon>
        <taxon>Papilionoideae</taxon>
        <taxon>50 kb inversion clade</taxon>
        <taxon>NPAAA clade</taxon>
        <taxon>Hologalegina</taxon>
        <taxon>IRL clade</taxon>
        <taxon>Trifolieae</taxon>
        <taxon>Trifolium</taxon>
    </lineage>
</organism>
<feature type="non-terminal residue" evidence="5">
    <location>
        <position position="1"/>
    </location>
</feature>
<evidence type="ECO:0000313" key="6">
    <source>
        <dbReference type="Proteomes" id="UP000236291"/>
    </source>
</evidence>
<sequence>RFGTDKVGYAFAPIILVWFLLIGVIGLYNLLKYDIGVLRAFNPMYIVDYMKRNGKDGWLSLGGIFLCITGVDAEKTSQQQTNSYNFVKDGKGSSDRIVPASTSYNQEVDVSRASSDSIHSSEMISSISNQNLQGVEEEISFVQREMEKSVVYMLREAEVVAEPNSSILKKIVVHADLLRHGSNLSAYQNIPTNK</sequence>
<reference evidence="5 6" key="2">
    <citation type="journal article" date="2017" name="Front. Plant Sci.">
        <title>Gene Classification and Mining of Molecular Markers Useful in Red Clover (Trifolium pratense) Breeding.</title>
        <authorList>
            <person name="Istvanek J."/>
            <person name="Dluhosova J."/>
            <person name="Dluhos P."/>
            <person name="Patkova L."/>
            <person name="Nedelnik J."/>
            <person name="Repkova J."/>
        </authorList>
    </citation>
    <scope>NUCLEOTIDE SEQUENCE [LARGE SCALE GENOMIC DNA]</scope>
    <source>
        <strain evidence="6">cv. Tatra</strain>
        <tissue evidence="5">Young leaves</tissue>
    </source>
</reference>
<evidence type="ECO:0000256" key="2">
    <source>
        <dbReference type="ARBA" id="ARBA00008440"/>
    </source>
</evidence>
<proteinExistence type="inferred from homology"/>
<dbReference type="Pfam" id="PF02705">
    <property type="entry name" value="K_trans"/>
    <property type="match status" value="1"/>
</dbReference>
<dbReference type="GO" id="GO:0005886">
    <property type="term" value="C:plasma membrane"/>
    <property type="evidence" value="ECO:0007669"/>
    <property type="project" value="UniProtKB-SubCell"/>
</dbReference>
<dbReference type="Proteomes" id="UP000236291">
    <property type="component" value="Unassembled WGS sequence"/>
</dbReference>
<comment type="similarity">
    <text evidence="2">Belongs to the HAK/KUP transporter (TC 2.A.72.3) family.</text>
</comment>
<protein>
    <submittedName>
        <fullName evidence="5">Potassium transporter 5-like protein</fullName>
    </submittedName>
</protein>
<feature type="transmembrane region" description="Helical" evidence="3">
    <location>
        <begin position="12"/>
        <end position="31"/>
    </location>
</feature>